<dbReference type="Gene3D" id="3.20.20.80">
    <property type="entry name" value="Glycosidases"/>
    <property type="match status" value="1"/>
</dbReference>
<evidence type="ECO:0000259" key="1">
    <source>
        <dbReference type="SMART" id="SM00642"/>
    </source>
</evidence>
<dbReference type="InterPro" id="IPR013797">
    <property type="entry name" value="Maltooligo_trehalose_synth_4"/>
</dbReference>
<dbReference type="InterPro" id="IPR012767">
    <property type="entry name" value="Trehalose_TreY"/>
</dbReference>
<dbReference type="SMART" id="SM00642">
    <property type="entry name" value="Aamy"/>
    <property type="match status" value="1"/>
</dbReference>
<dbReference type="RefSeq" id="WP_285866938.1">
    <property type="nucleotide sequence ID" value="NZ_JARFYM010000002.1"/>
</dbReference>
<protein>
    <submittedName>
        <fullName evidence="2">Malto-oligosyltrehalose synthase</fullName>
        <ecNumber evidence="2">5.4.99.15</ecNumber>
    </submittedName>
</protein>
<dbReference type="SUPFAM" id="SSF51445">
    <property type="entry name" value="(Trans)glycosidases"/>
    <property type="match status" value="1"/>
</dbReference>
<evidence type="ECO:0000313" key="3">
    <source>
        <dbReference type="Proteomes" id="UP001172645"/>
    </source>
</evidence>
<dbReference type="Gene3D" id="1.10.10.470">
    <property type="entry name" value="Maltooligosyl trehalose synthase, domain 4"/>
    <property type="match status" value="1"/>
</dbReference>
<evidence type="ECO:0000313" key="2">
    <source>
        <dbReference type="EMBL" id="MDL2398119.1"/>
    </source>
</evidence>
<comment type="caution">
    <text evidence="2">The sequence shown here is derived from an EMBL/GenBank/DDBJ whole genome shotgun (WGS) entry which is preliminary data.</text>
</comment>
<dbReference type="CDD" id="cd11336">
    <property type="entry name" value="AmyAc_MTSase"/>
    <property type="match status" value="1"/>
</dbReference>
<dbReference type="PANTHER" id="PTHR10357">
    <property type="entry name" value="ALPHA-AMYLASE FAMILY MEMBER"/>
    <property type="match status" value="1"/>
</dbReference>
<dbReference type="Proteomes" id="UP001172645">
    <property type="component" value="Unassembled WGS sequence"/>
</dbReference>
<dbReference type="EMBL" id="JARFYM010000002">
    <property type="protein sequence ID" value="MDL2398119.1"/>
    <property type="molecule type" value="Genomic_DNA"/>
</dbReference>
<dbReference type="GO" id="GO:0047470">
    <property type="term" value="F:(1,4)-alpha-D-glucan 1-alpha-D-glucosylmutase activity"/>
    <property type="evidence" value="ECO:0007669"/>
    <property type="project" value="UniProtKB-EC"/>
</dbReference>
<dbReference type="NCBIfam" id="TIGR02401">
    <property type="entry name" value="trehalose_TreY"/>
    <property type="match status" value="1"/>
</dbReference>
<dbReference type="EC" id="5.4.99.15" evidence="2"/>
<dbReference type="Gene3D" id="1.10.150.200">
    <property type="entry name" value="Maltooligosyl trehalose synthase, domain 3"/>
    <property type="match status" value="1"/>
</dbReference>
<reference evidence="2" key="1">
    <citation type="submission" date="2023-06" db="EMBL/GenBank/DDBJ databases">
        <title>Phylogenetic Diversity of Rhizobium strains.</title>
        <authorList>
            <person name="Moura F.T."/>
            <person name="Helene L.C.F."/>
            <person name="Hungria M."/>
        </authorList>
    </citation>
    <scope>NUCLEOTIDE SEQUENCE</scope>
    <source>
        <strain evidence="2">CCGE526</strain>
    </source>
</reference>
<proteinExistence type="predicted"/>
<accession>A0ABT7JT60</accession>
<organism evidence="2 3">
    <name type="scientific">Rhizobium mayense</name>
    <dbReference type="NCBI Taxonomy" id="1312184"/>
    <lineage>
        <taxon>Bacteria</taxon>
        <taxon>Pseudomonadati</taxon>
        <taxon>Pseudomonadota</taxon>
        <taxon>Alphaproteobacteria</taxon>
        <taxon>Hyphomicrobiales</taxon>
        <taxon>Rhizobiaceae</taxon>
        <taxon>Rhizobium/Agrobacterium group</taxon>
        <taxon>Rhizobium</taxon>
    </lineage>
</organism>
<feature type="domain" description="Glycosyl hydrolase family 13 catalytic" evidence="1">
    <location>
        <begin position="5"/>
        <end position="725"/>
    </location>
</feature>
<dbReference type="InterPro" id="IPR006047">
    <property type="entry name" value="GH13_cat_dom"/>
</dbReference>
<dbReference type="PANTHER" id="PTHR10357:SF216">
    <property type="entry name" value="MALTOOLIGOSYL TREHALOSE SYNTHASE-RELATED"/>
    <property type="match status" value="1"/>
</dbReference>
<keyword evidence="3" id="KW-1185">Reference proteome</keyword>
<dbReference type="InterPro" id="IPR017853">
    <property type="entry name" value="GH"/>
</dbReference>
<keyword evidence="2" id="KW-0413">Isomerase</keyword>
<sequence length="833" mass="93159">MSTPTSTYRLQFRGSVTFDRAVELVPHLKSLGVSHLYASPIFTATNGSTHGYDVVDVNEIDPAIGGRDGFDRLVAALEKAGLGLIIDIVPNHMAASLENAWWRDVLRHGRHSSYARHFDIDWSEKLTLPQLGKPIGEVLAAGELQLVHDPAKGLLTLAYFDKRLPLSDDSIHHVLNETGGDFEKLRALSMDAERMKQLLAEQHWQLLYWKDRAQHLNYRRFFEVAGLVGIRVEDDQVFEDTHRLTMELVRSGRVQGLRIDHIDGLADPKTYLERLRQAVGPDTFIVVEKILGKGETLPSTWPVSGTTGYEFISAMAELFVASDGLETISAAYEVIGEEHADFNAGLRAAKLLMIRRSFGGEVARLIRLVQSIYPALAYSDISSALDELLVAFPVYRTYGYRGLLTEQDEAVLDAAVEKARAKLPVTADLEIIGRLLRGEIEGDAAFEFRTRFQQLSGPIMAKAVEDTLFYRYNRLIATNEVGGEPGEAPGGVAAFHQMMADRRKHQPHGLSTTSTHDTKRGEDARTRLYALSERPEAWIEGVERWRELNKAFRSNFADGPAPEPNLEWMLYQALAGIWPEDFEQSPKAELRNRFLAYAEKAIREAKLRTDWGAENPDYENAVLNYAEALVSPDNQDFLKDFQQTLSSFVELGYLNSLSQTLIKLTAPGIADIYQGGEGLDLSLVDPDNRRPVDFGVFTTRQAGDGKELRAASLKRQIITSVLRHRNRYPQLFLGGDYLPLQVIGRRQENLVAFARTHKEQTTITIATRLMNKRATPCLAEAGSDFWEDTAVLIPSWLGRRMRDLLTGKSVDTGHVLASSILADHSVSFLVTDA</sequence>
<dbReference type="Gene3D" id="3.30.1590.10">
    <property type="entry name" value="Maltooligosyl trehalose synthase, domain 2"/>
    <property type="match status" value="1"/>
</dbReference>
<dbReference type="Pfam" id="PF00128">
    <property type="entry name" value="Alpha-amylase"/>
    <property type="match status" value="1"/>
</dbReference>
<name>A0ABT7JT60_9HYPH</name>
<gene>
    <name evidence="2" type="primary">treY</name>
    <name evidence="2" type="ORF">PY649_04360</name>
</gene>